<organism evidence="1 2">
    <name type="scientific">Alteromonas macleodii</name>
    <name type="common">Pseudoalteromonas macleodii</name>
    <dbReference type="NCBI Taxonomy" id="28108"/>
    <lineage>
        <taxon>Bacteria</taxon>
        <taxon>Pseudomonadati</taxon>
        <taxon>Pseudomonadota</taxon>
        <taxon>Gammaproteobacteria</taxon>
        <taxon>Alteromonadales</taxon>
        <taxon>Alteromonadaceae</taxon>
        <taxon>Alteromonas/Salinimonas group</taxon>
        <taxon>Alteromonas</taxon>
    </lineage>
</organism>
<reference evidence="1 2" key="1">
    <citation type="submission" date="2016-09" db="EMBL/GenBank/DDBJ databases">
        <title>Draft Genome Sequence of four Alteromonas macleodii strains isolated from copper coupons and grown long-term at elevated copper levels.</title>
        <authorList>
            <person name="Cusick K."/>
            <person name="Dale J."/>
            <person name="Little B."/>
            <person name="Biffinger J."/>
        </authorList>
    </citation>
    <scope>NUCLEOTIDE SEQUENCE [LARGE SCALE GENOMIC DNA]</scope>
    <source>
        <strain evidence="1 2">KCP01</strain>
    </source>
</reference>
<dbReference type="EMBL" id="MIPY01000003">
    <property type="protein sequence ID" value="OES38169.1"/>
    <property type="molecule type" value="Genomic_DNA"/>
</dbReference>
<keyword evidence="2" id="KW-1185">Reference proteome</keyword>
<protein>
    <submittedName>
        <fullName evidence="1">Uncharacterized protein</fullName>
    </submittedName>
</protein>
<name>A0AB36FY41_ALTMA</name>
<gene>
    <name evidence="1" type="ORF">BFV95_0107</name>
</gene>
<accession>A0AB36FY41</accession>
<proteinExistence type="predicted"/>
<evidence type="ECO:0000313" key="2">
    <source>
        <dbReference type="Proteomes" id="UP000095392"/>
    </source>
</evidence>
<sequence>MSVEGDNPVTLARLLVKVLVITALYTVDVDLGINLNSLP</sequence>
<dbReference type="Proteomes" id="UP000095392">
    <property type="component" value="Unassembled WGS sequence"/>
</dbReference>
<evidence type="ECO:0000313" key="1">
    <source>
        <dbReference type="EMBL" id="OES38169.1"/>
    </source>
</evidence>
<comment type="caution">
    <text evidence="1">The sequence shown here is derived from an EMBL/GenBank/DDBJ whole genome shotgun (WGS) entry which is preliminary data.</text>
</comment>
<dbReference type="AlphaFoldDB" id="A0AB36FY41"/>